<dbReference type="KEGG" id="mhor:MSHOH_3561"/>
<protein>
    <submittedName>
        <fullName evidence="2">Electron transport complex cytochrome-containing, methanophenazine reductase</fullName>
    </submittedName>
</protein>
<dbReference type="InterPro" id="IPR051829">
    <property type="entry name" value="Multiheme_Cytochr_ET"/>
</dbReference>
<dbReference type="PANTHER" id="PTHR35038">
    <property type="entry name" value="DISSIMILATORY SULFITE REDUCTASE SIRA"/>
    <property type="match status" value="1"/>
</dbReference>
<proteinExistence type="predicted"/>
<keyword evidence="3" id="KW-1185">Reference proteome</keyword>
<dbReference type="InterPro" id="IPR027594">
    <property type="entry name" value="Methanoheme_cyt"/>
</dbReference>
<dbReference type="InterPro" id="IPR036280">
    <property type="entry name" value="Multihaem_cyt_sf"/>
</dbReference>
<organism evidence="2 3">
    <name type="scientific">Methanosarcina horonobensis HB-1 = JCM 15518</name>
    <dbReference type="NCBI Taxonomy" id="1434110"/>
    <lineage>
        <taxon>Archaea</taxon>
        <taxon>Methanobacteriati</taxon>
        <taxon>Methanobacteriota</taxon>
        <taxon>Stenosarchaea group</taxon>
        <taxon>Methanomicrobia</taxon>
        <taxon>Methanosarcinales</taxon>
        <taxon>Methanosarcinaceae</taxon>
        <taxon>Methanosarcina</taxon>
    </lineage>
</organism>
<dbReference type="PROSITE" id="PS00018">
    <property type="entry name" value="EF_HAND_1"/>
    <property type="match status" value="1"/>
</dbReference>
<gene>
    <name evidence="2" type="ORF">MSHOH_3561</name>
</gene>
<accession>A0A0E3SDB4</accession>
<dbReference type="Proteomes" id="UP000033101">
    <property type="component" value="Chromosome"/>
</dbReference>
<evidence type="ECO:0000313" key="2">
    <source>
        <dbReference type="EMBL" id="AKB80044.1"/>
    </source>
</evidence>
<dbReference type="InterPro" id="IPR018247">
    <property type="entry name" value="EF_Hand_1_Ca_BS"/>
</dbReference>
<dbReference type="NCBIfam" id="TIGR04314">
    <property type="entry name" value="methano7heme"/>
    <property type="match status" value="1"/>
</dbReference>
<dbReference type="Gene3D" id="1.10.1130.10">
    <property type="entry name" value="Flavocytochrome C3, Chain A"/>
    <property type="match status" value="1"/>
</dbReference>
<name>A0A0E3SDB4_9EURY</name>
<dbReference type="SUPFAM" id="SSF48695">
    <property type="entry name" value="Multiheme cytochromes"/>
    <property type="match status" value="1"/>
</dbReference>
<dbReference type="AlphaFoldDB" id="A0A0E3SDB4"/>
<dbReference type="STRING" id="1434110.MSHOH_3561"/>
<dbReference type="EMBL" id="CP009516">
    <property type="protein sequence ID" value="AKB80044.1"/>
    <property type="molecule type" value="Genomic_DNA"/>
</dbReference>
<evidence type="ECO:0000313" key="3">
    <source>
        <dbReference type="Proteomes" id="UP000033101"/>
    </source>
</evidence>
<dbReference type="PATRIC" id="fig|1434110.4.peg.4558"/>
<dbReference type="PANTHER" id="PTHR35038:SF8">
    <property type="entry name" value="C-TYPE POLYHEME CYTOCHROME OMCC"/>
    <property type="match status" value="1"/>
</dbReference>
<dbReference type="HOGENOM" id="CLU_531711_0_0_2"/>
<keyword evidence="1" id="KW-0732">Signal</keyword>
<reference evidence="2 3" key="1">
    <citation type="submission" date="2014-07" db="EMBL/GenBank/DDBJ databases">
        <title>Methanogenic archaea and the global carbon cycle.</title>
        <authorList>
            <person name="Henriksen J.R."/>
            <person name="Luke J."/>
            <person name="Reinhart S."/>
            <person name="Benedict M.N."/>
            <person name="Youngblut N.D."/>
            <person name="Metcalf M.E."/>
            <person name="Whitaker R.J."/>
            <person name="Metcalf W.W."/>
        </authorList>
    </citation>
    <scope>NUCLEOTIDE SEQUENCE [LARGE SCALE GENOMIC DNA]</scope>
    <source>
        <strain evidence="2 3">HB-1</strain>
    </source>
</reference>
<sequence>MNRLNLLVSGVAVLLLVAAGAYSSLGYAGNDQIASHYMTKGEWSDTVCGGCHFDVYENVNHSYHVQVNMSRWSPLTNFDLETSGEEEWVKEFGKYHPGGGPLAAYGIGIDCMMCHEQYGLYDFEARAEKIENGEYADANEAAMVESSYTARTNPVQFFVYNANLLTPYPLLIVFHDDVNGAPSHESCAQKCHIRNVEKSAVAWGNEETYEELDAHAKAGVECAECHHTEGFIITSDHQIGRGNTSGTPDLPDSHFDDTMRSCDDEDCHAGISHGPFADSHMEFLACEACHIPKLPGGELAGGKPLKAFSWQNGEREDVYWEEEFQPTLAWYNGNFGDVLPSVDTRNDSDVKVTPFNNITGTWWDAGTDPEILASPNTSVSTGDPIPIKYVKAADADGNGEVTVEEMQAYDANEDGQADYPNAILRTVDLYYQVSHNIVSSDVGIANPYTCKDCHGNASVIDWASLGYTEDPGGEASAVKSIDISYARPRPVEVETKPAF</sequence>
<evidence type="ECO:0000256" key="1">
    <source>
        <dbReference type="ARBA" id="ARBA00022729"/>
    </source>
</evidence>